<keyword evidence="2" id="KW-1185">Reference proteome</keyword>
<comment type="caution">
    <text evidence="1">The sequence shown here is derived from an EMBL/GenBank/DDBJ whole genome shotgun (WGS) entry which is preliminary data.</text>
</comment>
<dbReference type="EMBL" id="QYUQ01000002">
    <property type="protein sequence ID" value="RJG02560.1"/>
    <property type="molecule type" value="Genomic_DNA"/>
</dbReference>
<protein>
    <submittedName>
        <fullName evidence="1">Uncharacterized protein</fullName>
    </submittedName>
</protein>
<name>A0A3A3GNN1_9BURK</name>
<proteinExistence type="predicted"/>
<evidence type="ECO:0000313" key="1">
    <source>
        <dbReference type="EMBL" id="RJG02560.1"/>
    </source>
</evidence>
<evidence type="ECO:0000313" key="2">
    <source>
        <dbReference type="Proteomes" id="UP000266327"/>
    </source>
</evidence>
<organism evidence="1 2">
    <name type="scientific">Noviherbaspirillum sedimenti</name>
    <dbReference type="NCBI Taxonomy" id="2320865"/>
    <lineage>
        <taxon>Bacteria</taxon>
        <taxon>Pseudomonadati</taxon>
        <taxon>Pseudomonadota</taxon>
        <taxon>Betaproteobacteria</taxon>
        <taxon>Burkholderiales</taxon>
        <taxon>Oxalobacteraceae</taxon>
        <taxon>Noviherbaspirillum</taxon>
    </lineage>
</organism>
<accession>A0A3A3GNN1</accession>
<gene>
    <name evidence="1" type="ORF">D3878_14065</name>
</gene>
<sequence>MCEKEMKMPVIFILSGSAALVAGLALYRHVARLLSQLPGNNDGFTLEMREEQRSHDFFIASDSPLSSPAVPPSTFIWRKTV</sequence>
<reference evidence="2" key="1">
    <citation type="submission" date="2018-09" db="EMBL/GenBank/DDBJ databases">
        <authorList>
            <person name="Zhu H."/>
        </authorList>
    </citation>
    <scope>NUCLEOTIDE SEQUENCE [LARGE SCALE GENOMIC DNA]</scope>
    <source>
        <strain evidence="2">K1S02-23</strain>
    </source>
</reference>
<dbReference type="AlphaFoldDB" id="A0A3A3GNN1"/>
<dbReference type="Proteomes" id="UP000266327">
    <property type="component" value="Unassembled WGS sequence"/>
</dbReference>